<gene>
    <name evidence="1" type="ORF">ELE36_12550</name>
</gene>
<keyword evidence="2" id="KW-1185">Reference proteome</keyword>
<organism evidence="1 2">
    <name type="scientific">Pseudolysobacter antarcticus</name>
    <dbReference type="NCBI Taxonomy" id="2511995"/>
    <lineage>
        <taxon>Bacteria</taxon>
        <taxon>Pseudomonadati</taxon>
        <taxon>Pseudomonadota</taxon>
        <taxon>Gammaproteobacteria</taxon>
        <taxon>Lysobacterales</taxon>
        <taxon>Rhodanobacteraceae</taxon>
        <taxon>Pseudolysobacter</taxon>
    </lineage>
</organism>
<dbReference type="RefSeq" id="WP_129833806.1">
    <property type="nucleotide sequence ID" value="NZ_CP035704.1"/>
</dbReference>
<dbReference type="EMBL" id="CP035704">
    <property type="protein sequence ID" value="QBB71115.1"/>
    <property type="molecule type" value="Genomic_DNA"/>
</dbReference>
<reference evidence="1 2" key="1">
    <citation type="submission" date="2019-01" db="EMBL/GenBank/DDBJ databases">
        <title>Pseudolysobacter antarctica gen. nov., sp. nov., isolated from Fildes Peninsula, Antarctica.</title>
        <authorList>
            <person name="Wei Z."/>
            <person name="Peng F."/>
        </authorList>
    </citation>
    <scope>NUCLEOTIDE SEQUENCE [LARGE SCALE GENOMIC DNA]</scope>
    <source>
        <strain evidence="1 2">AQ6-296</strain>
    </source>
</reference>
<evidence type="ECO:0000313" key="2">
    <source>
        <dbReference type="Proteomes" id="UP000291562"/>
    </source>
</evidence>
<name>A0A411HKS1_9GAMM</name>
<dbReference type="KEGG" id="xbc:ELE36_12550"/>
<proteinExistence type="predicted"/>
<protein>
    <submittedName>
        <fullName evidence="1">Uncharacterized protein</fullName>
    </submittedName>
</protein>
<accession>A0A411HKS1</accession>
<dbReference type="Proteomes" id="UP000291562">
    <property type="component" value="Chromosome"/>
</dbReference>
<evidence type="ECO:0000313" key="1">
    <source>
        <dbReference type="EMBL" id="QBB71115.1"/>
    </source>
</evidence>
<dbReference type="AlphaFoldDB" id="A0A411HKS1"/>
<sequence length="187" mass="20514">MRSRDAPARSWLVVLLALICVLPAYAAELRNFRPRGTSLDITVPVEWIPVDAGTDPDRIQLAFQVRNPASADNAQAANVGVVIFVGAAMATFRKTRGEATLDNTHFPGYVELEHSANDSEEAIRYQIRKGDQTTVIRENFLWNADTGIVIVASAPDLDAASAEWKQEYARGIDILLGSLRRSIAPKP</sequence>